<proteinExistence type="predicted"/>
<dbReference type="Proteomes" id="UP000662185">
    <property type="component" value="Unassembled WGS sequence"/>
</dbReference>
<dbReference type="EMBL" id="JACJQU010000008">
    <property type="protein sequence ID" value="MBD2294829.1"/>
    <property type="molecule type" value="Genomic_DNA"/>
</dbReference>
<evidence type="ECO:0000313" key="2">
    <source>
        <dbReference type="Proteomes" id="UP000662185"/>
    </source>
</evidence>
<organism evidence="1 2">
    <name type="scientific">Anabaena sphaerica FACHB-251</name>
    <dbReference type="NCBI Taxonomy" id="2692883"/>
    <lineage>
        <taxon>Bacteria</taxon>
        <taxon>Bacillati</taxon>
        <taxon>Cyanobacteriota</taxon>
        <taxon>Cyanophyceae</taxon>
        <taxon>Nostocales</taxon>
        <taxon>Nostocaceae</taxon>
        <taxon>Anabaena</taxon>
    </lineage>
</organism>
<protein>
    <recommendedName>
        <fullName evidence="3">Lipoprotein</fullName>
    </recommendedName>
</protein>
<gene>
    <name evidence="1" type="ORF">H6G06_15390</name>
</gene>
<sequence>MVRFIFTGILVLLTACSSIALLPTYELVEQAIAIQLEQTQQELKQKLDLDFQNFDITRVSITQQQPLTIENLPAYRVQGTYDLTVKLPKKQITQPQKPFEIYLQIQREGKSWRLLLPEKISNNTPSIWHSYLIL</sequence>
<name>A0A927A1M4_9NOST</name>
<dbReference type="RefSeq" id="WP_190561599.1">
    <property type="nucleotide sequence ID" value="NZ_JACJQU010000008.1"/>
</dbReference>
<keyword evidence="2" id="KW-1185">Reference proteome</keyword>
<evidence type="ECO:0008006" key="3">
    <source>
        <dbReference type="Google" id="ProtNLM"/>
    </source>
</evidence>
<dbReference type="PROSITE" id="PS51257">
    <property type="entry name" value="PROKAR_LIPOPROTEIN"/>
    <property type="match status" value="1"/>
</dbReference>
<reference evidence="2" key="1">
    <citation type="journal article" date="2020" name="ISME J.">
        <title>Comparative genomics reveals insights into cyanobacterial evolution and habitat adaptation.</title>
        <authorList>
            <person name="Chen M.Y."/>
            <person name="Teng W.K."/>
            <person name="Zhao L."/>
            <person name="Hu C.X."/>
            <person name="Zhou Y.K."/>
            <person name="Han B.P."/>
            <person name="Song L.R."/>
            <person name="Shu W.S."/>
        </authorList>
    </citation>
    <scope>NUCLEOTIDE SEQUENCE [LARGE SCALE GENOMIC DNA]</scope>
    <source>
        <strain evidence="2">FACHB-251</strain>
    </source>
</reference>
<dbReference type="AlphaFoldDB" id="A0A927A1M4"/>
<comment type="caution">
    <text evidence="1">The sequence shown here is derived from an EMBL/GenBank/DDBJ whole genome shotgun (WGS) entry which is preliminary data.</text>
</comment>
<accession>A0A927A1M4</accession>
<evidence type="ECO:0000313" key="1">
    <source>
        <dbReference type="EMBL" id="MBD2294829.1"/>
    </source>
</evidence>